<protein>
    <submittedName>
        <fullName evidence="1">Uncharacterized protein</fullName>
    </submittedName>
</protein>
<name>A0AAV9GKF7_9PEZI</name>
<dbReference type="AlphaFoldDB" id="A0AAV9GKF7"/>
<dbReference type="Proteomes" id="UP001321760">
    <property type="component" value="Unassembled WGS sequence"/>
</dbReference>
<evidence type="ECO:0000313" key="2">
    <source>
        <dbReference type="Proteomes" id="UP001321760"/>
    </source>
</evidence>
<proteinExistence type="predicted"/>
<evidence type="ECO:0000313" key="1">
    <source>
        <dbReference type="EMBL" id="KAK4448410.1"/>
    </source>
</evidence>
<sequence>MRISPERVGQLSRHTFLSAVLWDLPPQLPILPHSGLWHARSCWERLPEANGLTSAFASGIGPYASPTRYGCLPARGSPMERPRPKTLWPPRRSTVARHLGTQCYHPNGSIQLWCRGAAWGGPVKQNLDQKEFLHAVRRSLLTSEPGNSCLGRCTVRTDEHVSMQTVQFGADSYWSPSFKPTSGRVGAPIGQWQERAMISTHTVYKKCHPKASSR</sequence>
<dbReference type="EMBL" id="MU865943">
    <property type="protein sequence ID" value="KAK4448410.1"/>
    <property type="molecule type" value="Genomic_DNA"/>
</dbReference>
<accession>A0AAV9GKF7</accession>
<comment type="caution">
    <text evidence="1">The sequence shown here is derived from an EMBL/GenBank/DDBJ whole genome shotgun (WGS) entry which is preliminary data.</text>
</comment>
<organism evidence="1 2">
    <name type="scientific">Podospora aff. communis PSN243</name>
    <dbReference type="NCBI Taxonomy" id="3040156"/>
    <lineage>
        <taxon>Eukaryota</taxon>
        <taxon>Fungi</taxon>
        <taxon>Dikarya</taxon>
        <taxon>Ascomycota</taxon>
        <taxon>Pezizomycotina</taxon>
        <taxon>Sordariomycetes</taxon>
        <taxon>Sordariomycetidae</taxon>
        <taxon>Sordariales</taxon>
        <taxon>Podosporaceae</taxon>
        <taxon>Podospora</taxon>
    </lineage>
</organism>
<reference evidence="1" key="1">
    <citation type="journal article" date="2023" name="Mol. Phylogenet. Evol.">
        <title>Genome-scale phylogeny and comparative genomics of the fungal order Sordariales.</title>
        <authorList>
            <person name="Hensen N."/>
            <person name="Bonometti L."/>
            <person name="Westerberg I."/>
            <person name="Brannstrom I.O."/>
            <person name="Guillou S."/>
            <person name="Cros-Aarteil S."/>
            <person name="Calhoun S."/>
            <person name="Haridas S."/>
            <person name="Kuo A."/>
            <person name="Mondo S."/>
            <person name="Pangilinan J."/>
            <person name="Riley R."/>
            <person name="LaButti K."/>
            <person name="Andreopoulos B."/>
            <person name="Lipzen A."/>
            <person name="Chen C."/>
            <person name="Yan M."/>
            <person name="Daum C."/>
            <person name="Ng V."/>
            <person name="Clum A."/>
            <person name="Steindorff A."/>
            <person name="Ohm R.A."/>
            <person name="Martin F."/>
            <person name="Silar P."/>
            <person name="Natvig D.O."/>
            <person name="Lalanne C."/>
            <person name="Gautier V."/>
            <person name="Ament-Velasquez S.L."/>
            <person name="Kruys A."/>
            <person name="Hutchinson M.I."/>
            <person name="Powell A.J."/>
            <person name="Barry K."/>
            <person name="Miller A.N."/>
            <person name="Grigoriev I.V."/>
            <person name="Debuchy R."/>
            <person name="Gladieux P."/>
            <person name="Hiltunen Thoren M."/>
            <person name="Johannesson H."/>
        </authorList>
    </citation>
    <scope>NUCLEOTIDE SEQUENCE</scope>
    <source>
        <strain evidence="1">PSN243</strain>
    </source>
</reference>
<gene>
    <name evidence="1" type="ORF">QBC34DRAFT_113429</name>
</gene>
<keyword evidence="2" id="KW-1185">Reference proteome</keyword>
<reference evidence="1" key="2">
    <citation type="submission" date="2023-05" db="EMBL/GenBank/DDBJ databases">
        <authorList>
            <consortium name="Lawrence Berkeley National Laboratory"/>
            <person name="Steindorff A."/>
            <person name="Hensen N."/>
            <person name="Bonometti L."/>
            <person name="Westerberg I."/>
            <person name="Brannstrom I.O."/>
            <person name="Guillou S."/>
            <person name="Cros-Aarteil S."/>
            <person name="Calhoun S."/>
            <person name="Haridas S."/>
            <person name="Kuo A."/>
            <person name="Mondo S."/>
            <person name="Pangilinan J."/>
            <person name="Riley R."/>
            <person name="Labutti K."/>
            <person name="Andreopoulos B."/>
            <person name="Lipzen A."/>
            <person name="Chen C."/>
            <person name="Yanf M."/>
            <person name="Daum C."/>
            <person name="Ng V."/>
            <person name="Clum A."/>
            <person name="Ohm R."/>
            <person name="Martin F."/>
            <person name="Silar P."/>
            <person name="Natvig D."/>
            <person name="Lalanne C."/>
            <person name="Gautier V."/>
            <person name="Ament-Velasquez S.L."/>
            <person name="Kruys A."/>
            <person name="Hutchinson M.I."/>
            <person name="Powell A.J."/>
            <person name="Barry K."/>
            <person name="Miller A.N."/>
            <person name="Grigoriev I.V."/>
            <person name="Debuchy R."/>
            <person name="Gladieux P."/>
            <person name="Thoren M.H."/>
            <person name="Johannesson H."/>
        </authorList>
    </citation>
    <scope>NUCLEOTIDE SEQUENCE</scope>
    <source>
        <strain evidence="1">PSN243</strain>
    </source>
</reference>